<name>A0A917ANS8_9BACI</name>
<reference evidence="1" key="2">
    <citation type="submission" date="2020-09" db="EMBL/GenBank/DDBJ databases">
        <authorList>
            <person name="Sun Q."/>
            <person name="Zhou Y."/>
        </authorList>
    </citation>
    <scope>NUCLEOTIDE SEQUENCE</scope>
    <source>
        <strain evidence="1">CGMCC 1.12698</strain>
    </source>
</reference>
<protein>
    <submittedName>
        <fullName evidence="1">Uncharacterized protein</fullName>
    </submittedName>
</protein>
<reference evidence="1" key="1">
    <citation type="journal article" date="2014" name="Int. J. Syst. Evol. Microbiol.">
        <title>Complete genome sequence of Corynebacterium casei LMG S-19264T (=DSM 44701T), isolated from a smear-ripened cheese.</title>
        <authorList>
            <consortium name="US DOE Joint Genome Institute (JGI-PGF)"/>
            <person name="Walter F."/>
            <person name="Albersmeier A."/>
            <person name="Kalinowski J."/>
            <person name="Ruckert C."/>
        </authorList>
    </citation>
    <scope>NUCLEOTIDE SEQUENCE</scope>
    <source>
        <strain evidence="1">CGMCC 1.12698</strain>
    </source>
</reference>
<dbReference type="RefSeq" id="WP_188387486.1">
    <property type="nucleotide sequence ID" value="NZ_BMFK01000001.1"/>
</dbReference>
<keyword evidence="2" id="KW-1185">Reference proteome</keyword>
<dbReference type="Proteomes" id="UP000605259">
    <property type="component" value="Unassembled WGS sequence"/>
</dbReference>
<evidence type="ECO:0000313" key="1">
    <source>
        <dbReference type="EMBL" id="GGE63344.1"/>
    </source>
</evidence>
<sequence>MIEFKCGSCDTYFYIKREQYRERMMRLEQIQCPSCLDHAPFDIEYIVKRLVEMDDLRSWEIGTQFARSPQTNEEDIEA</sequence>
<comment type="caution">
    <text evidence="1">The sequence shown here is derived from an EMBL/GenBank/DDBJ whole genome shotgun (WGS) entry which is preliminary data.</text>
</comment>
<evidence type="ECO:0000313" key="2">
    <source>
        <dbReference type="Proteomes" id="UP000605259"/>
    </source>
</evidence>
<dbReference type="EMBL" id="BMFK01000001">
    <property type="protein sequence ID" value="GGE63344.1"/>
    <property type="molecule type" value="Genomic_DNA"/>
</dbReference>
<proteinExistence type="predicted"/>
<gene>
    <name evidence="1" type="ORF">GCM10007140_12000</name>
</gene>
<organism evidence="1 2">
    <name type="scientific">Priestia taiwanensis</name>
    <dbReference type="NCBI Taxonomy" id="1347902"/>
    <lineage>
        <taxon>Bacteria</taxon>
        <taxon>Bacillati</taxon>
        <taxon>Bacillota</taxon>
        <taxon>Bacilli</taxon>
        <taxon>Bacillales</taxon>
        <taxon>Bacillaceae</taxon>
        <taxon>Priestia</taxon>
    </lineage>
</organism>
<accession>A0A917ANS8</accession>
<dbReference type="AlphaFoldDB" id="A0A917ANS8"/>